<comment type="similarity">
    <text evidence="3 11">Belongs to the FlgH family.</text>
</comment>
<comment type="subunit">
    <text evidence="4 11">The basal body constitutes a major portion of the flagellar organelle and consists of four rings (L,P,S, and M) mounted on a central rod.</text>
</comment>
<dbReference type="EMBL" id="JAEMNX010000032">
    <property type="protein sequence ID" value="MBJ7539800.1"/>
    <property type="molecule type" value="Genomic_DNA"/>
</dbReference>
<reference evidence="14" key="1">
    <citation type="submission" date="2020-12" db="EMBL/GenBank/DDBJ databases">
        <title>Marinomonas arctica sp. nov., a psychrotolerant bacterium isolated from the Arctic.</title>
        <authorList>
            <person name="Zhang Y."/>
        </authorList>
    </citation>
    <scope>NUCLEOTIDE SEQUENCE</scope>
    <source>
        <strain evidence="14">C1424</strain>
    </source>
</reference>
<evidence type="ECO:0000256" key="13">
    <source>
        <dbReference type="SAM" id="SignalP"/>
    </source>
</evidence>
<evidence type="ECO:0000313" key="15">
    <source>
        <dbReference type="Proteomes" id="UP000628710"/>
    </source>
</evidence>
<gene>
    <name evidence="11" type="primary">flgH</name>
    <name evidence="14" type="ORF">I8J31_19180</name>
</gene>
<name>A0A934N1S5_9GAMM</name>
<dbReference type="RefSeq" id="WP_199470194.1">
    <property type="nucleotide sequence ID" value="NZ_JAEMNX010000032.1"/>
</dbReference>
<dbReference type="GO" id="GO:0071973">
    <property type="term" value="P:bacterial-type flagellum-dependent cell motility"/>
    <property type="evidence" value="ECO:0007669"/>
    <property type="project" value="InterPro"/>
</dbReference>
<dbReference type="PANTHER" id="PTHR34933">
    <property type="entry name" value="FLAGELLAR L-RING PROTEIN"/>
    <property type="match status" value="1"/>
</dbReference>
<proteinExistence type="inferred from homology"/>
<keyword evidence="7" id="KW-0564">Palmitate</keyword>
<evidence type="ECO:0000256" key="4">
    <source>
        <dbReference type="ARBA" id="ARBA00011439"/>
    </source>
</evidence>
<feature type="region of interest" description="Disordered" evidence="12">
    <location>
        <begin position="50"/>
        <end position="89"/>
    </location>
</feature>
<keyword evidence="9 11" id="KW-0998">Cell outer membrane</keyword>
<keyword evidence="5 13" id="KW-0732">Signal</keyword>
<dbReference type="PRINTS" id="PR01008">
    <property type="entry name" value="FLGLRINGFLGH"/>
</dbReference>
<dbReference type="GO" id="GO:0009427">
    <property type="term" value="C:bacterial-type flagellum basal body, distal rod, L ring"/>
    <property type="evidence" value="ECO:0007669"/>
    <property type="project" value="InterPro"/>
</dbReference>
<sequence length="287" mass="30434">MMKIRLALLVLLTTCLSGCLSWDVNEQAVAAAAASGAAAVVTEAVVDAVTGDDENEDASDTEEEKPEEPRKGYVPDPNDPLSGPEESQIIQSDDPYYAPVYPNGMAPTQAPTGGIYQTSMGDVFFGDQKASKLGDILTINLNETTASTKANGAAITKSASATLENPTVLGAELRIDTTVPQQDTNFSGNASANQNNSLSGTISVTVFKVYPNGLLAVRGEKWLRLNQGDEYLRFSGVVRKQDISPNNTVESERVADARITYSGTGEVAAGSEQGWVSRLLNSSDMPY</sequence>
<evidence type="ECO:0000256" key="12">
    <source>
        <dbReference type="SAM" id="MobiDB-lite"/>
    </source>
</evidence>
<evidence type="ECO:0000256" key="6">
    <source>
        <dbReference type="ARBA" id="ARBA00023136"/>
    </source>
</evidence>
<feature type="chain" id="PRO_5036675545" description="Flagellar L-ring protein" evidence="13">
    <location>
        <begin position="22"/>
        <end position="287"/>
    </location>
</feature>
<evidence type="ECO:0000256" key="9">
    <source>
        <dbReference type="ARBA" id="ARBA00023237"/>
    </source>
</evidence>
<dbReference type="PANTHER" id="PTHR34933:SF1">
    <property type="entry name" value="FLAGELLAR L-RING PROTEIN"/>
    <property type="match status" value="1"/>
</dbReference>
<dbReference type="InterPro" id="IPR000527">
    <property type="entry name" value="Flag_Lring"/>
</dbReference>
<comment type="function">
    <text evidence="1 11">Assembles around the rod to form the L-ring and probably protects the motor/basal body from shearing forces during rotation.</text>
</comment>
<evidence type="ECO:0000256" key="5">
    <source>
        <dbReference type="ARBA" id="ARBA00022729"/>
    </source>
</evidence>
<dbReference type="Proteomes" id="UP000628710">
    <property type="component" value="Unassembled WGS sequence"/>
</dbReference>
<keyword evidence="15" id="KW-1185">Reference proteome</keyword>
<evidence type="ECO:0000256" key="11">
    <source>
        <dbReference type="HAMAP-Rule" id="MF_00415"/>
    </source>
</evidence>
<evidence type="ECO:0000256" key="2">
    <source>
        <dbReference type="ARBA" id="ARBA00004635"/>
    </source>
</evidence>
<feature type="compositionally biased region" description="Acidic residues" evidence="12">
    <location>
        <begin position="50"/>
        <end position="66"/>
    </location>
</feature>
<comment type="caution">
    <text evidence="14">The sequence shown here is derived from an EMBL/GenBank/DDBJ whole genome shotgun (WGS) entry which is preliminary data.</text>
</comment>
<accession>A0A934N1S5</accession>
<keyword evidence="10" id="KW-0449">Lipoprotein</keyword>
<dbReference type="Pfam" id="PF02107">
    <property type="entry name" value="FlgH"/>
    <property type="match status" value="1"/>
</dbReference>
<dbReference type="HAMAP" id="MF_00415">
    <property type="entry name" value="FlgH"/>
    <property type="match status" value="1"/>
</dbReference>
<organism evidence="14 15">
    <name type="scientific">Marinomonas transparens</name>
    <dbReference type="NCBI Taxonomy" id="2795388"/>
    <lineage>
        <taxon>Bacteria</taxon>
        <taxon>Pseudomonadati</taxon>
        <taxon>Pseudomonadota</taxon>
        <taxon>Gammaproteobacteria</taxon>
        <taxon>Oceanospirillales</taxon>
        <taxon>Oceanospirillaceae</taxon>
        <taxon>Marinomonas</taxon>
    </lineage>
</organism>
<comment type="subcellular location">
    <subcellularLocation>
        <location evidence="11">Cell outer membrane</location>
    </subcellularLocation>
    <subcellularLocation>
        <location evidence="11">Bacterial flagellum basal body</location>
    </subcellularLocation>
    <subcellularLocation>
        <location evidence="2">Membrane</location>
        <topology evidence="2">Lipid-anchor</topology>
    </subcellularLocation>
</comment>
<dbReference type="AlphaFoldDB" id="A0A934N1S5"/>
<evidence type="ECO:0000256" key="1">
    <source>
        <dbReference type="ARBA" id="ARBA00002591"/>
    </source>
</evidence>
<keyword evidence="8 11" id="KW-0975">Bacterial flagellum</keyword>
<evidence type="ECO:0000256" key="7">
    <source>
        <dbReference type="ARBA" id="ARBA00023139"/>
    </source>
</evidence>
<dbReference type="GO" id="GO:0003774">
    <property type="term" value="F:cytoskeletal motor activity"/>
    <property type="evidence" value="ECO:0007669"/>
    <property type="project" value="InterPro"/>
</dbReference>
<keyword evidence="6 11" id="KW-0472">Membrane</keyword>
<keyword evidence="14" id="KW-0966">Cell projection</keyword>
<keyword evidence="14" id="KW-0969">Cilium</keyword>
<evidence type="ECO:0000256" key="8">
    <source>
        <dbReference type="ARBA" id="ARBA00023143"/>
    </source>
</evidence>
<keyword evidence="14" id="KW-0282">Flagellum</keyword>
<evidence type="ECO:0000256" key="10">
    <source>
        <dbReference type="ARBA" id="ARBA00023288"/>
    </source>
</evidence>
<protein>
    <recommendedName>
        <fullName evidence="11">Flagellar L-ring protein</fullName>
    </recommendedName>
    <alternativeName>
        <fullName evidence="11">Basal body L-ring protein</fullName>
    </alternativeName>
</protein>
<evidence type="ECO:0000313" key="14">
    <source>
        <dbReference type="EMBL" id="MBJ7539800.1"/>
    </source>
</evidence>
<evidence type="ECO:0000256" key="3">
    <source>
        <dbReference type="ARBA" id="ARBA00006929"/>
    </source>
</evidence>
<feature type="signal peptide" evidence="13">
    <location>
        <begin position="1"/>
        <end position="21"/>
    </location>
</feature>
<dbReference type="GO" id="GO:0009279">
    <property type="term" value="C:cell outer membrane"/>
    <property type="evidence" value="ECO:0007669"/>
    <property type="project" value="UniProtKB-SubCell"/>
</dbReference>